<protein>
    <submittedName>
        <fullName evidence="1">Uncharacterized protein</fullName>
    </submittedName>
</protein>
<accession>A0A2M7G7D8</accession>
<proteinExistence type="predicted"/>
<dbReference type="EMBL" id="PFFQ01000017">
    <property type="protein sequence ID" value="PIW17967.1"/>
    <property type="molecule type" value="Genomic_DNA"/>
</dbReference>
<sequence>MAFEMSAETEFIYDPKEKLWRAPEGKALNGPFGPYRPEILIKEFPDGWYSCIAFPGYSEMERKHDSFESAKAYYGKK</sequence>
<organism evidence="1 2">
    <name type="scientific">bacterium (Candidatus Blackallbacteria) CG17_big_fil_post_rev_8_21_14_2_50_48_46</name>
    <dbReference type="NCBI Taxonomy" id="2014261"/>
    <lineage>
        <taxon>Bacteria</taxon>
        <taxon>Candidatus Blackallbacteria</taxon>
    </lineage>
</organism>
<name>A0A2M7G7D8_9BACT</name>
<dbReference type="AlphaFoldDB" id="A0A2M7G7D8"/>
<reference evidence="1 2" key="1">
    <citation type="submission" date="2017-09" db="EMBL/GenBank/DDBJ databases">
        <title>Depth-based differentiation of microbial function through sediment-hosted aquifers and enrichment of novel symbionts in the deep terrestrial subsurface.</title>
        <authorList>
            <person name="Probst A.J."/>
            <person name="Ladd B."/>
            <person name="Jarett J.K."/>
            <person name="Geller-Mcgrath D.E."/>
            <person name="Sieber C.M."/>
            <person name="Emerson J.B."/>
            <person name="Anantharaman K."/>
            <person name="Thomas B.C."/>
            <person name="Malmstrom R."/>
            <person name="Stieglmeier M."/>
            <person name="Klingl A."/>
            <person name="Woyke T."/>
            <person name="Ryan C.M."/>
            <person name="Banfield J.F."/>
        </authorList>
    </citation>
    <scope>NUCLEOTIDE SEQUENCE [LARGE SCALE GENOMIC DNA]</scope>
    <source>
        <strain evidence="1">CG17_big_fil_post_rev_8_21_14_2_50_48_46</strain>
    </source>
</reference>
<evidence type="ECO:0000313" key="1">
    <source>
        <dbReference type="EMBL" id="PIW17967.1"/>
    </source>
</evidence>
<comment type="caution">
    <text evidence="1">The sequence shown here is derived from an EMBL/GenBank/DDBJ whole genome shotgun (WGS) entry which is preliminary data.</text>
</comment>
<dbReference type="Proteomes" id="UP000231019">
    <property type="component" value="Unassembled WGS sequence"/>
</dbReference>
<evidence type="ECO:0000313" key="2">
    <source>
        <dbReference type="Proteomes" id="UP000231019"/>
    </source>
</evidence>
<gene>
    <name evidence="1" type="ORF">COW36_06755</name>
</gene>